<feature type="transmembrane region" description="Helical" evidence="9">
    <location>
        <begin position="374"/>
        <end position="391"/>
    </location>
</feature>
<accession>A0ABS9KX30</accession>
<feature type="domain" description="FAD/NAD(P)-binding" evidence="10">
    <location>
        <begin position="3"/>
        <end position="325"/>
    </location>
</feature>
<evidence type="ECO:0000256" key="5">
    <source>
        <dbReference type="ARBA" id="ARBA00022946"/>
    </source>
</evidence>
<name>A0ABS9KX30_9BACT</name>
<dbReference type="InterPro" id="IPR036188">
    <property type="entry name" value="FAD/NAD-bd_sf"/>
</dbReference>
<keyword evidence="5" id="KW-0809">Transit peptide</keyword>
<proteinExistence type="inferred from homology"/>
<keyword evidence="13" id="KW-1185">Reference proteome</keyword>
<evidence type="ECO:0000256" key="4">
    <source>
        <dbReference type="ARBA" id="ARBA00022827"/>
    </source>
</evidence>
<keyword evidence="9" id="KW-0812">Transmembrane</keyword>
<dbReference type="PANTHER" id="PTHR43706:SF47">
    <property type="entry name" value="EXTERNAL NADH-UBIQUINONE OXIDOREDUCTASE 1, MITOCHONDRIAL-RELATED"/>
    <property type="match status" value="1"/>
</dbReference>
<evidence type="ECO:0000256" key="1">
    <source>
        <dbReference type="ARBA" id="ARBA00005272"/>
    </source>
</evidence>
<dbReference type="PRINTS" id="PR00368">
    <property type="entry name" value="FADPNR"/>
</dbReference>
<evidence type="ECO:0000313" key="12">
    <source>
        <dbReference type="EMBL" id="MCG2616794.1"/>
    </source>
</evidence>
<keyword evidence="9" id="KW-1133">Transmembrane helix</keyword>
<dbReference type="PANTHER" id="PTHR43706">
    <property type="entry name" value="NADH DEHYDROGENASE"/>
    <property type="match status" value="1"/>
</dbReference>
<dbReference type="Proteomes" id="UP001165367">
    <property type="component" value="Unassembled WGS sequence"/>
</dbReference>
<keyword evidence="7" id="KW-0520">NAD</keyword>
<reference evidence="12" key="1">
    <citation type="submission" date="2022-01" db="EMBL/GenBank/DDBJ databases">
        <authorList>
            <person name="Jo J.-H."/>
            <person name="Im W.-T."/>
        </authorList>
    </citation>
    <scope>NUCLEOTIDE SEQUENCE</scope>
    <source>
        <strain evidence="12">NA20</strain>
    </source>
</reference>
<dbReference type="Gene3D" id="3.50.50.100">
    <property type="match status" value="1"/>
</dbReference>
<keyword evidence="3" id="KW-0285">Flavoprotein</keyword>
<keyword evidence="6" id="KW-0560">Oxidoreductase</keyword>
<evidence type="ECO:0000256" key="3">
    <source>
        <dbReference type="ARBA" id="ARBA00022630"/>
    </source>
</evidence>
<evidence type="ECO:0000259" key="10">
    <source>
        <dbReference type="Pfam" id="PF07992"/>
    </source>
</evidence>
<evidence type="ECO:0000313" key="13">
    <source>
        <dbReference type="Proteomes" id="UP001165367"/>
    </source>
</evidence>
<dbReference type="Pfam" id="PF07992">
    <property type="entry name" value="Pyr_redox_2"/>
    <property type="match status" value="1"/>
</dbReference>
<protein>
    <recommendedName>
        <fullName evidence="2">NADH:ubiquinone reductase (non-electrogenic)</fullName>
        <ecNumber evidence="2">1.6.5.9</ecNumber>
    </recommendedName>
</protein>
<dbReference type="PRINTS" id="PR00411">
    <property type="entry name" value="PNDRDTASEI"/>
</dbReference>
<feature type="domain" description="External alternative NADH-ubiquinone oxidoreductase-like C-terminal" evidence="11">
    <location>
        <begin position="349"/>
        <end position="406"/>
    </location>
</feature>
<evidence type="ECO:0000256" key="7">
    <source>
        <dbReference type="ARBA" id="ARBA00023027"/>
    </source>
</evidence>
<keyword evidence="4" id="KW-0274">FAD</keyword>
<dbReference type="InterPro" id="IPR054585">
    <property type="entry name" value="NDH2-like_C"/>
</dbReference>
<dbReference type="RefSeq" id="WP_237875331.1">
    <property type="nucleotide sequence ID" value="NZ_JAKLTR010000015.1"/>
</dbReference>
<dbReference type="EMBL" id="JAKLTR010000015">
    <property type="protein sequence ID" value="MCG2616794.1"/>
    <property type="molecule type" value="Genomic_DNA"/>
</dbReference>
<dbReference type="Pfam" id="PF22366">
    <property type="entry name" value="NDH2_C"/>
    <property type="match status" value="1"/>
</dbReference>
<evidence type="ECO:0000256" key="2">
    <source>
        <dbReference type="ARBA" id="ARBA00012637"/>
    </source>
</evidence>
<evidence type="ECO:0000256" key="6">
    <source>
        <dbReference type="ARBA" id="ARBA00023002"/>
    </source>
</evidence>
<sequence>MQHIVIIGGGFAGINLAKSLANNKDFSVTLVDRNNYNFFPPLLYQVATSYLETSSICYPFRRFLRGKKNVTFRMGEFKQLKPTENKVVLSNGELSYDHVVFAVGAETNFFGMENVRQNALPMKTVNDALELRNYFLQRMEQATRTTDPVERDKLLTIVIAGGGPTGVEVSGVLAEMKKKVIPKDYPELSGKGFESHIYLVDGGPKLLAPMSEKSQVDTLNALTKMGVEVKLNSQVKDYKDDIVTFANGDTVATKTLVWAAGVTGSVFEGIPQESYGRGRRLIVDEHNLVSGFSNVYAIGDTCLQSTDKAFPNGHPQVAQVAIQQGKLLAKNFAASVTGKPQKAFRYNDKGTMAIIGWNKAVADIPKPKLHFKGFIAWLMWLFIHLISLINYRNKIRTLYNWTSAYFTRDQTLRMIVRPDGEPPVKG</sequence>
<dbReference type="SUPFAM" id="SSF51905">
    <property type="entry name" value="FAD/NAD(P)-binding domain"/>
    <property type="match status" value="2"/>
</dbReference>
<dbReference type="InterPro" id="IPR023753">
    <property type="entry name" value="FAD/NAD-binding_dom"/>
</dbReference>
<evidence type="ECO:0000256" key="8">
    <source>
        <dbReference type="ARBA" id="ARBA00047599"/>
    </source>
</evidence>
<organism evidence="12 13">
    <name type="scientific">Terrimonas ginsenosidimutans</name>
    <dbReference type="NCBI Taxonomy" id="2908004"/>
    <lineage>
        <taxon>Bacteria</taxon>
        <taxon>Pseudomonadati</taxon>
        <taxon>Bacteroidota</taxon>
        <taxon>Chitinophagia</taxon>
        <taxon>Chitinophagales</taxon>
        <taxon>Chitinophagaceae</taxon>
        <taxon>Terrimonas</taxon>
    </lineage>
</organism>
<gene>
    <name evidence="12" type="ORF">LZZ85_21020</name>
</gene>
<dbReference type="InterPro" id="IPR045024">
    <property type="entry name" value="NDH-2"/>
</dbReference>
<comment type="similarity">
    <text evidence="1">Belongs to the NADH dehydrogenase family.</text>
</comment>
<comment type="caution">
    <text evidence="12">The sequence shown here is derived from an EMBL/GenBank/DDBJ whole genome shotgun (WGS) entry which is preliminary data.</text>
</comment>
<evidence type="ECO:0000256" key="9">
    <source>
        <dbReference type="SAM" id="Phobius"/>
    </source>
</evidence>
<comment type="catalytic activity">
    <reaction evidence="8">
        <text>a quinone + NADH + H(+) = a quinol + NAD(+)</text>
        <dbReference type="Rhea" id="RHEA:46160"/>
        <dbReference type="ChEBI" id="CHEBI:15378"/>
        <dbReference type="ChEBI" id="CHEBI:24646"/>
        <dbReference type="ChEBI" id="CHEBI:57540"/>
        <dbReference type="ChEBI" id="CHEBI:57945"/>
        <dbReference type="ChEBI" id="CHEBI:132124"/>
        <dbReference type="EC" id="1.6.5.9"/>
    </reaction>
</comment>
<keyword evidence="9" id="KW-0472">Membrane</keyword>
<evidence type="ECO:0000259" key="11">
    <source>
        <dbReference type="Pfam" id="PF22366"/>
    </source>
</evidence>
<dbReference type="EC" id="1.6.5.9" evidence="2"/>